<organism evidence="8 9">
    <name type="scientific">Pontiella desulfatans</name>
    <dbReference type="NCBI Taxonomy" id="2750659"/>
    <lineage>
        <taxon>Bacteria</taxon>
        <taxon>Pseudomonadati</taxon>
        <taxon>Kiritimatiellota</taxon>
        <taxon>Kiritimatiellia</taxon>
        <taxon>Kiritimatiellales</taxon>
        <taxon>Pontiellaceae</taxon>
        <taxon>Pontiella</taxon>
    </lineage>
</organism>
<dbReference type="AlphaFoldDB" id="A0A6C2U640"/>
<dbReference type="EC" id="4.6.1.17" evidence="3"/>
<accession>A0A6C2U640</accession>
<dbReference type="InterPro" id="IPR023045">
    <property type="entry name" value="MoaC"/>
</dbReference>
<dbReference type="InterPro" id="IPR047594">
    <property type="entry name" value="MoaC_bact/euk"/>
</dbReference>
<dbReference type="CDD" id="cd01420">
    <property type="entry name" value="MoaC_PE"/>
    <property type="match status" value="1"/>
</dbReference>
<reference evidence="8 9" key="1">
    <citation type="submission" date="2019-04" db="EMBL/GenBank/DDBJ databases">
        <authorList>
            <person name="Van Vliet M D."/>
        </authorList>
    </citation>
    <scope>NUCLEOTIDE SEQUENCE [LARGE SCALE GENOMIC DNA]</scope>
    <source>
        <strain evidence="8 9">F1</strain>
    </source>
</reference>
<keyword evidence="4" id="KW-0501">Molybdenum cofactor biosynthesis</keyword>
<gene>
    <name evidence="8" type="primary">moaC</name>
    <name evidence="8" type="ORF">PDESU_04063</name>
</gene>
<dbReference type="GO" id="GO:0006777">
    <property type="term" value="P:Mo-molybdopterin cofactor biosynthetic process"/>
    <property type="evidence" value="ECO:0007669"/>
    <property type="project" value="UniProtKB-KW"/>
</dbReference>
<evidence type="ECO:0000313" key="9">
    <source>
        <dbReference type="Proteomes" id="UP000366872"/>
    </source>
</evidence>
<dbReference type="InterPro" id="IPR050105">
    <property type="entry name" value="MoCo_biosynth_MoaA/MoaC"/>
</dbReference>
<dbReference type="InterPro" id="IPR002820">
    <property type="entry name" value="Mopterin_CF_biosynth-C_dom"/>
</dbReference>
<dbReference type="PANTHER" id="PTHR22960:SF0">
    <property type="entry name" value="MOLYBDENUM COFACTOR BIOSYNTHESIS PROTEIN 1"/>
    <property type="match status" value="1"/>
</dbReference>
<comment type="catalytic activity">
    <reaction evidence="1">
        <text>(8S)-3',8-cyclo-7,8-dihydroguanosine 5'-triphosphate = cyclic pyranopterin phosphate + diphosphate</text>
        <dbReference type="Rhea" id="RHEA:49580"/>
        <dbReference type="ChEBI" id="CHEBI:33019"/>
        <dbReference type="ChEBI" id="CHEBI:59648"/>
        <dbReference type="ChEBI" id="CHEBI:131766"/>
        <dbReference type="EC" id="4.6.1.17"/>
    </reaction>
</comment>
<dbReference type="SUPFAM" id="SSF55040">
    <property type="entry name" value="Molybdenum cofactor biosynthesis protein C, MoaC"/>
    <property type="match status" value="1"/>
</dbReference>
<dbReference type="UniPathway" id="UPA00344"/>
<evidence type="ECO:0000256" key="3">
    <source>
        <dbReference type="ARBA" id="ARBA00012575"/>
    </source>
</evidence>
<dbReference type="Gene3D" id="3.30.70.640">
    <property type="entry name" value="Molybdopterin cofactor biosynthesis C (MoaC) domain"/>
    <property type="match status" value="1"/>
</dbReference>
<dbReference type="Proteomes" id="UP000366872">
    <property type="component" value="Unassembled WGS sequence"/>
</dbReference>
<dbReference type="GO" id="GO:0061798">
    <property type="term" value="F:GTP 3',8'-cyclase activity"/>
    <property type="evidence" value="ECO:0007669"/>
    <property type="project" value="TreeGrafter"/>
</dbReference>
<dbReference type="GO" id="GO:0061799">
    <property type="term" value="F:cyclic pyranopterin monophosphate synthase activity"/>
    <property type="evidence" value="ECO:0007669"/>
    <property type="project" value="UniProtKB-EC"/>
</dbReference>
<protein>
    <recommendedName>
        <fullName evidence="3">cyclic pyranopterin monophosphate synthase</fullName>
        <ecNumber evidence="3">4.6.1.17</ecNumber>
    </recommendedName>
</protein>
<keyword evidence="5" id="KW-0456">Lyase</keyword>
<keyword evidence="9" id="KW-1185">Reference proteome</keyword>
<evidence type="ECO:0000256" key="6">
    <source>
        <dbReference type="ARBA" id="ARBA00055087"/>
    </source>
</evidence>
<dbReference type="NCBIfam" id="NF006870">
    <property type="entry name" value="PRK09364.1"/>
    <property type="match status" value="1"/>
</dbReference>
<comment type="function">
    <text evidence="6">Catalyzes the conversion of (8S)-3',8-cyclo-7,8-dihydroguanosine 5'-triphosphate to cyclic pyranopterin monophosphate (cPMP).</text>
</comment>
<evidence type="ECO:0000256" key="5">
    <source>
        <dbReference type="ARBA" id="ARBA00023239"/>
    </source>
</evidence>
<dbReference type="NCBIfam" id="TIGR00581">
    <property type="entry name" value="moaC"/>
    <property type="match status" value="1"/>
</dbReference>
<evidence type="ECO:0000256" key="4">
    <source>
        <dbReference type="ARBA" id="ARBA00023150"/>
    </source>
</evidence>
<feature type="domain" description="Molybdopterin cofactor biosynthesis C (MoaC)" evidence="7">
    <location>
        <begin position="15"/>
        <end position="147"/>
    </location>
</feature>
<evidence type="ECO:0000313" key="8">
    <source>
        <dbReference type="EMBL" id="VGO15480.1"/>
    </source>
</evidence>
<name>A0A6C2U640_PONDE</name>
<dbReference type="Pfam" id="PF01967">
    <property type="entry name" value="MoaC"/>
    <property type="match status" value="1"/>
</dbReference>
<dbReference type="InterPro" id="IPR036522">
    <property type="entry name" value="MoaC_sf"/>
</dbReference>
<evidence type="ECO:0000256" key="1">
    <source>
        <dbReference type="ARBA" id="ARBA00001637"/>
    </source>
</evidence>
<sequence length="152" mass="16433">MNELTHIGNDNRPAMVDVGDKAISHRMAKAKGFIKLEPATLELIGNNALKKGNVLITAELAGTQAAKKTFDLIPLCHTLLLSKVQVKAELKEDGAEVVSEVKCTGQTGVEMEALTAVSVALLTIYDMCKAVDKNMELGRITLIEKKKETVTE</sequence>
<evidence type="ECO:0000256" key="2">
    <source>
        <dbReference type="ARBA" id="ARBA00005046"/>
    </source>
</evidence>
<comment type="pathway">
    <text evidence="2">Cofactor biosynthesis; molybdopterin biosynthesis.</text>
</comment>
<proteinExistence type="predicted"/>
<dbReference type="RefSeq" id="WP_136081039.1">
    <property type="nucleotide sequence ID" value="NZ_CAAHFG010000002.1"/>
</dbReference>
<dbReference type="PANTHER" id="PTHR22960">
    <property type="entry name" value="MOLYBDOPTERIN COFACTOR SYNTHESIS PROTEIN A"/>
    <property type="match status" value="1"/>
</dbReference>
<evidence type="ECO:0000259" key="7">
    <source>
        <dbReference type="Pfam" id="PF01967"/>
    </source>
</evidence>
<dbReference type="EMBL" id="CAAHFG010000002">
    <property type="protein sequence ID" value="VGO15480.1"/>
    <property type="molecule type" value="Genomic_DNA"/>
</dbReference>